<evidence type="ECO:0000313" key="2">
    <source>
        <dbReference type="EMBL" id="GAA0712188.1"/>
    </source>
</evidence>
<comment type="caution">
    <text evidence="2">The sequence shown here is derived from an EMBL/GenBank/DDBJ whole genome shotgun (WGS) entry which is preliminary data.</text>
</comment>
<name>A0ABP3TPN1_9GAMM</name>
<dbReference type="EMBL" id="BAAAEU010000006">
    <property type="protein sequence ID" value="GAA0712188.1"/>
    <property type="molecule type" value="Genomic_DNA"/>
</dbReference>
<keyword evidence="1" id="KW-0732">Signal</keyword>
<gene>
    <name evidence="2" type="ORF">GCM10009105_14570</name>
</gene>
<sequence>MNIKLAGALALALGGIVAAATPRVSSAADVAVNVTINNGITILYYYSTLNVTIDASTLGAGIAGCVAGTVAQTLNCDRGASTVAATVTGGQFVAPFTAVTTPMTGLTPAAMPLVLQNVWAVRALGGASANTTVTAAVGTNTTLKNGAASILVNNNIGIATGTAPTLSGGASANVVFPDPGLANPVTGSVIMSLDLTNATTAGTYTGTGAQQYTIAVTAT</sequence>
<dbReference type="Proteomes" id="UP001501523">
    <property type="component" value="Unassembled WGS sequence"/>
</dbReference>
<feature type="chain" id="PRO_5047123416" description="Spore coat protein U domain-containing protein" evidence="1">
    <location>
        <begin position="28"/>
        <end position="219"/>
    </location>
</feature>
<evidence type="ECO:0008006" key="4">
    <source>
        <dbReference type="Google" id="ProtNLM"/>
    </source>
</evidence>
<evidence type="ECO:0000256" key="1">
    <source>
        <dbReference type="SAM" id="SignalP"/>
    </source>
</evidence>
<accession>A0ABP3TPN1</accession>
<feature type="signal peptide" evidence="1">
    <location>
        <begin position="1"/>
        <end position="27"/>
    </location>
</feature>
<proteinExistence type="predicted"/>
<evidence type="ECO:0000313" key="3">
    <source>
        <dbReference type="Proteomes" id="UP001501523"/>
    </source>
</evidence>
<organism evidence="2 3">
    <name type="scientific">Dokdonella soli</name>
    <dbReference type="NCBI Taxonomy" id="529810"/>
    <lineage>
        <taxon>Bacteria</taxon>
        <taxon>Pseudomonadati</taxon>
        <taxon>Pseudomonadota</taxon>
        <taxon>Gammaproteobacteria</taxon>
        <taxon>Lysobacterales</taxon>
        <taxon>Rhodanobacteraceae</taxon>
        <taxon>Dokdonella</taxon>
    </lineage>
</organism>
<protein>
    <recommendedName>
        <fullName evidence="4">Spore coat protein U domain-containing protein</fullName>
    </recommendedName>
</protein>
<keyword evidence="3" id="KW-1185">Reference proteome</keyword>
<reference evidence="3" key="1">
    <citation type="journal article" date="2019" name="Int. J. Syst. Evol. Microbiol.">
        <title>The Global Catalogue of Microorganisms (GCM) 10K type strain sequencing project: providing services to taxonomists for standard genome sequencing and annotation.</title>
        <authorList>
            <consortium name="The Broad Institute Genomics Platform"/>
            <consortium name="The Broad Institute Genome Sequencing Center for Infectious Disease"/>
            <person name="Wu L."/>
            <person name="Ma J."/>
        </authorList>
    </citation>
    <scope>NUCLEOTIDE SEQUENCE [LARGE SCALE GENOMIC DNA]</scope>
    <source>
        <strain evidence="3">JCM 15421</strain>
    </source>
</reference>
<dbReference type="RefSeq" id="WP_343788779.1">
    <property type="nucleotide sequence ID" value="NZ_BAAAEU010000006.1"/>
</dbReference>